<evidence type="ECO:0000313" key="3">
    <source>
        <dbReference type="Proteomes" id="UP000001449"/>
    </source>
</evidence>
<feature type="transmembrane region" description="Helical" evidence="1">
    <location>
        <begin position="93"/>
        <end position="114"/>
    </location>
</feature>
<dbReference type="PaxDb" id="35128-Thaps22338"/>
<accession>B8BZS8</accession>
<name>B8BZS8_THAPS</name>
<dbReference type="RefSeq" id="XP_002289401.1">
    <property type="nucleotide sequence ID" value="XM_002289365.1"/>
</dbReference>
<keyword evidence="1" id="KW-1133">Transmembrane helix</keyword>
<evidence type="ECO:0000313" key="2">
    <source>
        <dbReference type="EMBL" id="EED92938.1"/>
    </source>
</evidence>
<proteinExistence type="predicted"/>
<protein>
    <submittedName>
        <fullName evidence="2">Uncharacterized protein</fullName>
    </submittedName>
</protein>
<dbReference type="Proteomes" id="UP000001449">
    <property type="component" value="Chromosome 4"/>
</dbReference>
<keyword evidence="3" id="KW-1185">Reference proteome</keyword>
<reference evidence="2 3" key="2">
    <citation type="journal article" date="2008" name="Nature">
        <title>The Phaeodactylum genome reveals the evolutionary history of diatom genomes.</title>
        <authorList>
            <person name="Bowler C."/>
            <person name="Allen A.E."/>
            <person name="Badger J.H."/>
            <person name="Grimwood J."/>
            <person name="Jabbari K."/>
            <person name="Kuo A."/>
            <person name="Maheswari U."/>
            <person name="Martens C."/>
            <person name="Maumus F."/>
            <person name="Otillar R.P."/>
            <person name="Rayko E."/>
            <person name="Salamov A."/>
            <person name="Vandepoele K."/>
            <person name="Beszteri B."/>
            <person name="Gruber A."/>
            <person name="Heijde M."/>
            <person name="Katinka M."/>
            <person name="Mock T."/>
            <person name="Valentin K."/>
            <person name="Verret F."/>
            <person name="Berges J.A."/>
            <person name="Brownlee C."/>
            <person name="Cadoret J.P."/>
            <person name="Chiovitti A."/>
            <person name="Choi C.J."/>
            <person name="Coesel S."/>
            <person name="De Martino A."/>
            <person name="Detter J.C."/>
            <person name="Durkin C."/>
            <person name="Falciatore A."/>
            <person name="Fournet J."/>
            <person name="Haruta M."/>
            <person name="Huysman M.J."/>
            <person name="Jenkins B.D."/>
            <person name="Jiroutova K."/>
            <person name="Jorgensen R.E."/>
            <person name="Joubert Y."/>
            <person name="Kaplan A."/>
            <person name="Kroger N."/>
            <person name="Kroth P.G."/>
            <person name="La Roche J."/>
            <person name="Lindquist E."/>
            <person name="Lommer M."/>
            <person name="Martin-Jezequel V."/>
            <person name="Lopez P.J."/>
            <person name="Lucas S."/>
            <person name="Mangogna M."/>
            <person name="McGinnis K."/>
            <person name="Medlin L.K."/>
            <person name="Montsant A."/>
            <person name="Oudot-Le Secq M.P."/>
            <person name="Napoli C."/>
            <person name="Obornik M."/>
            <person name="Parker M.S."/>
            <person name="Petit J.L."/>
            <person name="Porcel B.M."/>
            <person name="Poulsen N."/>
            <person name="Robison M."/>
            <person name="Rychlewski L."/>
            <person name="Rynearson T.A."/>
            <person name="Schmutz J."/>
            <person name="Shapiro H."/>
            <person name="Siaut M."/>
            <person name="Stanley M."/>
            <person name="Sussman M.R."/>
            <person name="Taylor A.R."/>
            <person name="Vardi A."/>
            <person name="von Dassow P."/>
            <person name="Vyverman W."/>
            <person name="Willis A."/>
            <person name="Wyrwicz L.S."/>
            <person name="Rokhsar D.S."/>
            <person name="Weissenbach J."/>
            <person name="Armbrust E.V."/>
            <person name="Green B.R."/>
            <person name="Van de Peer Y."/>
            <person name="Grigoriev I.V."/>
        </authorList>
    </citation>
    <scope>NUCLEOTIDE SEQUENCE [LARGE SCALE GENOMIC DNA]</scope>
    <source>
        <strain evidence="2 3">CCMP1335</strain>
    </source>
</reference>
<dbReference type="KEGG" id="tps:THAPSDRAFT_22338"/>
<dbReference type="AlphaFoldDB" id="B8BZS8"/>
<gene>
    <name evidence="2" type="ORF">THAPSDRAFT_22338</name>
</gene>
<keyword evidence="1" id="KW-0472">Membrane</keyword>
<dbReference type="InParanoid" id="B8BZS8"/>
<organism evidence="2 3">
    <name type="scientific">Thalassiosira pseudonana</name>
    <name type="common">Marine diatom</name>
    <name type="synonym">Cyclotella nana</name>
    <dbReference type="NCBI Taxonomy" id="35128"/>
    <lineage>
        <taxon>Eukaryota</taxon>
        <taxon>Sar</taxon>
        <taxon>Stramenopiles</taxon>
        <taxon>Ochrophyta</taxon>
        <taxon>Bacillariophyta</taxon>
        <taxon>Coscinodiscophyceae</taxon>
        <taxon>Thalassiosirophycidae</taxon>
        <taxon>Thalassiosirales</taxon>
        <taxon>Thalassiosiraceae</taxon>
        <taxon>Thalassiosira</taxon>
    </lineage>
</organism>
<evidence type="ECO:0000256" key="1">
    <source>
        <dbReference type="SAM" id="Phobius"/>
    </source>
</evidence>
<dbReference type="GeneID" id="7446143"/>
<sequence>MSDTVSLAPTVSTRATHFTTSTRSSVRSSRSTRTTASQRRKKAQEWRLLFRDTFANVFDLIGDWAYFYAVYNRDYDEDGEADQFGPIEVDAKLMIHAVFAFCILSTTLFGWFILTSIWRKGGHNSMCCNCTVNRIMLANILLEDFPQLALTTYIDYSYVGGLTPIGVMNICSSLTALVNRLTARYDEIEEEDSFPVVITHNYKEMP</sequence>
<reference evidence="2 3" key="1">
    <citation type="journal article" date="2004" name="Science">
        <title>The genome of the diatom Thalassiosira pseudonana: ecology, evolution, and metabolism.</title>
        <authorList>
            <person name="Armbrust E.V."/>
            <person name="Berges J.A."/>
            <person name="Bowler C."/>
            <person name="Green B.R."/>
            <person name="Martinez D."/>
            <person name="Putnam N.H."/>
            <person name="Zhou S."/>
            <person name="Allen A.E."/>
            <person name="Apt K.E."/>
            <person name="Bechner M."/>
            <person name="Brzezinski M.A."/>
            <person name="Chaal B.K."/>
            <person name="Chiovitti A."/>
            <person name="Davis A.K."/>
            <person name="Demarest M.S."/>
            <person name="Detter J.C."/>
            <person name="Glavina T."/>
            <person name="Goodstein D."/>
            <person name="Hadi M.Z."/>
            <person name="Hellsten U."/>
            <person name="Hildebrand M."/>
            <person name="Jenkins B.D."/>
            <person name="Jurka J."/>
            <person name="Kapitonov V.V."/>
            <person name="Kroger N."/>
            <person name="Lau W.W."/>
            <person name="Lane T.W."/>
            <person name="Larimer F.W."/>
            <person name="Lippmeier J.C."/>
            <person name="Lucas S."/>
            <person name="Medina M."/>
            <person name="Montsant A."/>
            <person name="Obornik M."/>
            <person name="Parker M.S."/>
            <person name="Palenik B."/>
            <person name="Pazour G.J."/>
            <person name="Richardson P.M."/>
            <person name="Rynearson T.A."/>
            <person name="Saito M.A."/>
            <person name="Schwartz D.C."/>
            <person name="Thamatrakoln K."/>
            <person name="Valentin K."/>
            <person name="Vardi A."/>
            <person name="Wilkerson F.P."/>
            <person name="Rokhsar D.S."/>
        </authorList>
    </citation>
    <scope>NUCLEOTIDE SEQUENCE [LARGE SCALE GENOMIC DNA]</scope>
    <source>
        <strain evidence="2 3">CCMP1335</strain>
    </source>
</reference>
<keyword evidence="1" id="KW-0812">Transmembrane</keyword>
<dbReference type="HOGENOM" id="CLU_1334268_0_0_1"/>
<dbReference type="EMBL" id="CM000641">
    <property type="protein sequence ID" value="EED92938.1"/>
    <property type="molecule type" value="Genomic_DNA"/>
</dbReference>